<dbReference type="AlphaFoldDB" id="A0A6M1LEM0"/>
<accession>A0A6M1LEM0</accession>
<protein>
    <submittedName>
        <fullName evidence="7">NfeD family protein</fullName>
    </submittedName>
</protein>
<evidence type="ECO:0000256" key="2">
    <source>
        <dbReference type="ARBA" id="ARBA00022692"/>
    </source>
</evidence>
<evidence type="ECO:0000313" key="7">
    <source>
        <dbReference type="EMBL" id="NGM18592.1"/>
    </source>
</evidence>
<sequence length="147" mass="15499">MEPGLIWILAGLVGLGAELLLPGVWFLWAGIAAIGTGLVVLVHDPGFALEVATFLVLLAGGVLASLRFKRRVEGTARRVNAPEAGLVGRHATVIQDDPNALRVRLGDSDWPARLPRDVAAMRTGDSVRVEGVDGTVLIVRPADAPRA</sequence>
<comment type="caution">
    <text evidence="7">The sequence shown here is derived from an EMBL/GenBank/DDBJ whole genome shotgun (WGS) entry which is preliminary data.</text>
</comment>
<organism evidence="7 8">
    <name type="scientific">Falsiroseomonas algicola</name>
    <dbReference type="NCBI Taxonomy" id="2716930"/>
    <lineage>
        <taxon>Bacteria</taxon>
        <taxon>Pseudomonadati</taxon>
        <taxon>Pseudomonadota</taxon>
        <taxon>Alphaproteobacteria</taxon>
        <taxon>Acetobacterales</taxon>
        <taxon>Roseomonadaceae</taxon>
        <taxon>Falsiroseomonas</taxon>
    </lineage>
</organism>
<dbReference type="PANTHER" id="PTHR33507">
    <property type="entry name" value="INNER MEMBRANE PROTEIN YBBJ"/>
    <property type="match status" value="1"/>
</dbReference>
<dbReference type="InterPro" id="IPR012340">
    <property type="entry name" value="NA-bd_OB-fold"/>
</dbReference>
<keyword evidence="4 5" id="KW-0472">Membrane</keyword>
<evidence type="ECO:0000256" key="3">
    <source>
        <dbReference type="ARBA" id="ARBA00022989"/>
    </source>
</evidence>
<dbReference type="Proteomes" id="UP000475385">
    <property type="component" value="Unassembled WGS sequence"/>
</dbReference>
<gene>
    <name evidence="7" type="ORF">G3576_01105</name>
</gene>
<evidence type="ECO:0000259" key="6">
    <source>
        <dbReference type="Pfam" id="PF01957"/>
    </source>
</evidence>
<feature type="domain" description="NfeD-like C-terminal" evidence="6">
    <location>
        <begin position="84"/>
        <end position="141"/>
    </location>
</feature>
<dbReference type="Gene3D" id="2.40.50.140">
    <property type="entry name" value="Nucleic acid-binding proteins"/>
    <property type="match status" value="1"/>
</dbReference>
<name>A0A6M1LEM0_9PROT</name>
<dbReference type="RefSeq" id="WP_164692478.1">
    <property type="nucleotide sequence ID" value="NZ_JAAIKB010000001.1"/>
</dbReference>
<keyword evidence="8" id="KW-1185">Reference proteome</keyword>
<dbReference type="Pfam" id="PF01957">
    <property type="entry name" value="NfeD"/>
    <property type="match status" value="1"/>
</dbReference>
<keyword evidence="3 5" id="KW-1133">Transmembrane helix</keyword>
<feature type="transmembrane region" description="Helical" evidence="5">
    <location>
        <begin position="7"/>
        <end position="35"/>
    </location>
</feature>
<comment type="subcellular location">
    <subcellularLocation>
        <location evidence="1">Membrane</location>
        <topology evidence="1">Multi-pass membrane protein</topology>
    </subcellularLocation>
</comment>
<reference evidence="7 8" key="1">
    <citation type="submission" date="2020-03" db="EMBL/GenBank/DDBJ databases">
        <title>Roseomonas stagni sp. nov., isolated from pond water in Japan.</title>
        <authorList>
            <person name="Furuhata K."/>
            <person name="Miyamoto H."/>
            <person name="Goto K."/>
        </authorList>
    </citation>
    <scope>NUCLEOTIDE SEQUENCE [LARGE SCALE GENOMIC DNA]</scope>
    <source>
        <strain evidence="7 8">PeD5</strain>
    </source>
</reference>
<dbReference type="SUPFAM" id="SSF141322">
    <property type="entry name" value="NfeD domain-like"/>
    <property type="match status" value="1"/>
</dbReference>
<dbReference type="PANTHER" id="PTHR33507:SF3">
    <property type="entry name" value="INNER MEMBRANE PROTEIN YBBJ"/>
    <property type="match status" value="1"/>
</dbReference>
<evidence type="ECO:0000256" key="1">
    <source>
        <dbReference type="ARBA" id="ARBA00004141"/>
    </source>
</evidence>
<evidence type="ECO:0000313" key="8">
    <source>
        <dbReference type="Proteomes" id="UP000475385"/>
    </source>
</evidence>
<dbReference type="EMBL" id="JAAIKB010000001">
    <property type="protein sequence ID" value="NGM18592.1"/>
    <property type="molecule type" value="Genomic_DNA"/>
</dbReference>
<dbReference type="InterPro" id="IPR002810">
    <property type="entry name" value="NfeD-like_C"/>
</dbReference>
<dbReference type="InterPro" id="IPR052165">
    <property type="entry name" value="Membrane_assoc_protease"/>
</dbReference>
<evidence type="ECO:0000256" key="5">
    <source>
        <dbReference type="SAM" id="Phobius"/>
    </source>
</evidence>
<feature type="transmembrane region" description="Helical" evidence="5">
    <location>
        <begin position="47"/>
        <end position="68"/>
    </location>
</feature>
<proteinExistence type="predicted"/>
<evidence type="ECO:0000256" key="4">
    <source>
        <dbReference type="ARBA" id="ARBA00023136"/>
    </source>
</evidence>
<keyword evidence="2 5" id="KW-0812">Transmembrane</keyword>
<dbReference type="GO" id="GO:0005886">
    <property type="term" value="C:plasma membrane"/>
    <property type="evidence" value="ECO:0007669"/>
    <property type="project" value="TreeGrafter"/>
</dbReference>